<evidence type="ECO:0000313" key="3">
    <source>
        <dbReference type="EMBL" id="MFL2103940.1"/>
    </source>
</evidence>
<dbReference type="RefSeq" id="WP_407142424.1">
    <property type="nucleotide sequence ID" value="NZ_JBGQQI010000059.1"/>
</dbReference>
<dbReference type="EMBL" id="JBGQQK010000056">
    <property type="protein sequence ID" value="MFL2103940.1"/>
    <property type="molecule type" value="Genomic_DNA"/>
</dbReference>
<sequence>MIIALTKTNEYIQAGDNKAQLLKNLICPSCGKRVFLKKGESKIPHFSHHPKEACKVFTEGETREHLEGKLALYNFFKKKGYKVKLEAYLKNLKQRPDILIESKKKIVIEYQCSPIPIEKVIERTNSYKASGYKVIWILGNNLKPGPRITDLQKSFIRVHPVFSFYIMHYSAKNQSLQILSHIQKSYGKKWHYNSLTVELSYLIELVEESTTKEVIPDTDKLFF</sequence>
<name>A0ABW8UM20_9LACT</name>
<comment type="caution">
    <text evidence="3">The sequence shown here is derived from an EMBL/GenBank/DDBJ whole genome shotgun (WGS) entry which is preliminary data.</text>
</comment>
<evidence type="ECO:0000259" key="1">
    <source>
        <dbReference type="Pfam" id="PF06054"/>
    </source>
</evidence>
<keyword evidence="4" id="KW-1185">Reference proteome</keyword>
<dbReference type="PIRSF" id="PIRSF007487">
    <property type="entry name" value="Competence-induced_CoiA_bac"/>
    <property type="match status" value="1"/>
</dbReference>
<accession>A0ABW8UM20</accession>
<feature type="domain" description="Competence protein CoiA-like N-terminal" evidence="2">
    <location>
        <begin position="23"/>
        <end position="57"/>
    </location>
</feature>
<evidence type="ECO:0000313" key="4">
    <source>
        <dbReference type="Proteomes" id="UP001625374"/>
    </source>
</evidence>
<proteinExistence type="predicted"/>
<dbReference type="InterPro" id="IPR057253">
    <property type="entry name" value="CoiA-like_N"/>
</dbReference>
<dbReference type="InterPro" id="IPR010330">
    <property type="entry name" value="CoiA_nuc"/>
</dbReference>
<dbReference type="InterPro" id="IPR021176">
    <property type="entry name" value="Competence-induced_CoiA"/>
</dbReference>
<dbReference type="Pfam" id="PF25164">
    <property type="entry name" value="CoiA_N"/>
    <property type="match status" value="1"/>
</dbReference>
<organism evidence="3 4">
    <name type="scientific">Marinilactibacillus psychrotolerans</name>
    <dbReference type="NCBI Taxonomy" id="191770"/>
    <lineage>
        <taxon>Bacteria</taxon>
        <taxon>Bacillati</taxon>
        <taxon>Bacillota</taxon>
        <taxon>Bacilli</taxon>
        <taxon>Lactobacillales</taxon>
        <taxon>Carnobacteriaceae</taxon>
        <taxon>Marinilactibacillus</taxon>
    </lineage>
</organism>
<dbReference type="Pfam" id="PF06054">
    <property type="entry name" value="CoiA_nuc"/>
    <property type="match status" value="1"/>
</dbReference>
<evidence type="ECO:0000259" key="2">
    <source>
        <dbReference type="Pfam" id="PF25164"/>
    </source>
</evidence>
<dbReference type="Proteomes" id="UP001625374">
    <property type="component" value="Unassembled WGS sequence"/>
</dbReference>
<gene>
    <name evidence="3" type="ORF">ACEN37_11850</name>
</gene>
<protein>
    <submittedName>
        <fullName evidence="3">Competence protein CoiA</fullName>
    </submittedName>
</protein>
<reference evidence="3 4" key="1">
    <citation type="submission" date="2024-08" db="EMBL/GenBank/DDBJ databases">
        <authorList>
            <person name="Arias E."/>
        </authorList>
    </citation>
    <scope>NUCLEOTIDE SEQUENCE [LARGE SCALE GENOMIC DNA]</scope>
    <source>
        <strain evidence="3 4">FAM 24106</strain>
    </source>
</reference>
<feature type="domain" description="Competence protein CoiA nuclease-like" evidence="1">
    <location>
        <begin position="61"/>
        <end position="198"/>
    </location>
</feature>